<proteinExistence type="predicted"/>
<keyword evidence="3" id="KW-1185">Reference proteome</keyword>
<dbReference type="PANTHER" id="PTHR45228">
    <property type="entry name" value="CYCLIC DI-GMP PHOSPHODIESTERASE TM_0186-RELATED"/>
    <property type="match status" value="1"/>
</dbReference>
<dbReference type="InterPro" id="IPR003607">
    <property type="entry name" value="HD/PDEase_dom"/>
</dbReference>
<evidence type="ECO:0000313" key="3">
    <source>
        <dbReference type="Proteomes" id="UP001185028"/>
    </source>
</evidence>
<dbReference type="InterPro" id="IPR006675">
    <property type="entry name" value="HDIG_dom"/>
</dbReference>
<dbReference type="SUPFAM" id="SSF109604">
    <property type="entry name" value="HD-domain/PDEase-like"/>
    <property type="match status" value="1"/>
</dbReference>
<reference evidence="2 3" key="1">
    <citation type="submission" date="2023-07" db="EMBL/GenBank/DDBJ databases">
        <title>Genomic Encyclopedia of Type Strains, Phase IV (KMG-IV): sequencing the most valuable type-strain genomes for metagenomic binning, comparative biology and taxonomic classification.</title>
        <authorList>
            <person name="Goeker M."/>
        </authorList>
    </citation>
    <scope>NUCLEOTIDE SEQUENCE [LARGE SCALE GENOMIC DNA]</scope>
    <source>
        <strain evidence="2 3">DSM 22170</strain>
    </source>
</reference>
<dbReference type="RefSeq" id="WP_188773637.1">
    <property type="nucleotide sequence ID" value="NZ_BMMB01000001.1"/>
</dbReference>
<gene>
    <name evidence="2" type="ORF">JOC58_001336</name>
</gene>
<name>A0ABU1IW10_9BACL</name>
<dbReference type="SMART" id="SM00471">
    <property type="entry name" value="HDc"/>
    <property type="match status" value="1"/>
</dbReference>
<organism evidence="2 3">
    <name type="scientific">Paenibacillus hunanensis</name>
    <dbReference type="NCBI Taxonomy" id="539262"/>
    <lineage>
        <taxon>Bacteria</taxon>
        <taxon>Bacillati</taxon>
        <taxon>Bacillota</taxon>
        <taxon>Bacilli</taxon>
        <taxon>Bacillales</taxon>
        <taxon>Paenibacillaceae</taxon>
        <taxon>Paenibacillus</taxon>
    </lineage>
</organism>
<dbReference type="Proteomes" id="UP001185028">
    <property type="component" value="Unassembled WGS sequence"/>
</dbReference>
<dbReference type="Pfam" id="PF13487">
    <property type="entry name" value="HD_5"/>
    <property type="match status" value="1"/>
</dbReference>
<dbReference type="NCBIfam" id="TIGR00277">
    <property type="entry name" value="HDIG"/>
    <property type="match status" value="1"/>
</dbReference>
<sequence length="184" mass="20524">MILQNVLEMVDPVHSNRVSLLAGQFARHLNLSSHEVEVIQAAAKYHDIGKISIPLSILQSVEPFTDIQRKIMQRHVQYGLSILSVYNSEEMEVAKTIIATHHERWDGKGYPNGLSGNNIPLAGRIVALCDVFDALSSERPYKPAWALGQVLDYIRSERGKAFDPELTDKFLELICEGVSEGIAL</sequence>
<protein>
    <submittedName>
        <fullName evidence="2">Nucleotidyltransferase with HDIG domain</fullName>
    </submittedName>
</protein>
<dbReference type="PROSITE" id="PS51832">
    <property type="entry name" value="HD_GYP"/>
    <property type="match status" value="1"/>
</dbReference>
<dbReference type="CDD" id="cd00077">
    <property type="entry name" value="HDc"/>
    <property type="match status" value="1"/>
</dbReference>
<dbReference type="InterPro" id="IPR052020">
    <property type="entry name" value="Cyclic_di-GMP/3'3'-cGAMP_PDE"/>
</dbReference>
<evidence type="ECO:0000259" key="1">
    <source>
        <dbReference type="PROSITE" id="PS51832"/>
    </source>
</evidence>
<dbReference type="InterPro" id="IPR037522">
    <property type="entry name" value="HD_GYP_dom"/>
</dbReference>
<accession>A0ABU1IW10</accession>
<feature type="domain" description="HD-GYP" evidence="1">
    <location>
        <begin position="1"/>
        <end position="184"/>
    </location>
</feature>
<evidence type="ECO:0000313" key="2">
    <source>
        <dbReference type="EMBL" id="MDR6243449.1"/>
    </source>
</evidence>
<dbReference type="Gene3D" id="1.10.3210.10">
    <property type="entry name" value="Hypothetical protein af1432"/>
    <property type="match status" value="1"/>
</dbReference>
<dbReference type="EMBL" id="JAVDQH010000004">
    <property type="protein sequence ID" value="MDR6243449.1"/>
    <property type="molecule type" value="Genomic_DNA"/>
</dbReference>
<comment type="caution">
    <text evidence="2">The sequence shown here is derived from an EMBL/GenBank/DDBJ whole genome shotgun (WGS) entry which is preliminary data.</text>
</comment>